<keyword evidence="1" id="KW-0732">Signal</keyword>
<dbReference type="EMBL" id="CP030864">
    <property type="protein sequence ID" value="AXE28298.1"/>
    <property type="molecule type" value="Genomic_DNA"/>
</dbReference>
<evidence type="ECO:0000313" key="3">
    <source>
        <dbReference type="Proteomes" id="UP000252004"/>
    </source>
</evidence>
<dbReference type="Proteomes" id="UP000252004">
    <property type="component" value="Plasmid unnamed2"/>
</dbReference>
<protein>
    <submittedName>
        <fullName evidence="2">Uncharacterized protein</fullName>
    </submittedName>
</protein>
<proteinExistence type="predicted"/>
<feature type="chain" id="PRO_5016839202" evidence="1">
    <location>
        <begin position="33"/>
        <end position="104"/>
    </location>
</feature>
<keyword evidence="3" id="KW-1185">Reference proteome</keyword>
<geneLocation type="plasmid" evidence="2 3">
    <name>unnamed2</name>
</geneLocation>
<dbReference type="KEGG" id="sgz:C0216_33140"/>
<name>A0A344UBM7_9ACTN</name>
<accession>A0A344UBM7</accession>
<organism evidence="2 3">
    <name type="scientific">Streptomyces globosus</name>
    <dbReference type="NCBI Taxonomy" id="68209"/>
    <lineage>
        <taxon>Bacteria</taxon>
        <taxon>Bacillati</taxon>
        <taxon>Actinomycetota</taxon>
        <taxon>Actinomycetes</taxon>
        <taxon>Kitasatosporales</taxon>
        <taxon>Streptomycetaceae</taxon>
        <taxon>Streptomyces</taxon>
    </lineage>
</organism>
<dbReference type="AlphaFoldDB" id="A0A344UBM7"/>
<gene>
    <name evidence="2" type="ORF">C0216_33140</name>
</gene>
<dbReference type="RefSeq" id="WP_114059458.1">
    <property type="nucleotide sequence ID" value="NZ_CP030864.1"/>
</dbReference>
<dbReference type="OrthoDB" id="4326615at2"/>
<feature type="signal peptide" evidence="1">
    <location>
        <begin position="1"/>
        <end position="32"/>
    </location>
</feature>
<evidence type="ECO:0000256" key="1">
    <source>
        <dbReference type="SAM" id="SignalP"/>
    </source>
</evidence>
<evidence type="ECO:0000313" key="2">
    <source>
        <dbReference type="EMBL" id="AXE28298.1"/>
    </source>
</evidence>
<reference evidence="2 3" key="1">
    <citation type="submission" date="2018-01" db="EMBL/GenBank/DDBJ databases">
        <title>Draft genome Sequence of streptomyces globosus LZH-48.</title>
        <authorList>
            <person name="Ran K."/>
            <person name="Li Z."/>
            <person name="Wei S."/>
            <person name="Dong R."/>
        </authorList>
    </citation>
    <scope>NUCLEOTIDE SEQUENCE [LARGE SCALE GENOMIC DNA]</scope>
    <source>
        <strain evidence="2 3">LZH-48</strain>
        <plasmid evidence="2 3">unnamed2</plasmid>
    </source>
</reference>
<keyword evidence="2" id="KW-0614">Plasmid</keyword>
<sequence>MTTPLLRTHRKAALAAAGALLLSGLAVAPAAAASGPAGTTSGCATLASQGYGWAHIKNSCGWRITATVSVDWAWDPTCIPINAGRTATIHWDGANGRADYAYEC</sequence>